<evidence type="ECO:0000313" key="3">
    <source>
        <dbReference type="Proteomes" id="UP000230069"/>
    </source>
</evidence>
<dbReference type="Pfam" id="PF07734">
    <property type="entry name" value="FBA_1"/>
    <property type="match status" value="1"/>
</dbReference>
<dbReference type="SUPFAM" id="SSF81383">
    <property type="entry name" value="F-box domain"/>
    <property type="match status" value="1"/>
</dbReference>
<proteinExistence type="predicted"/>
<dbReference type="Gene3D" id="1.20.1280.50">
    <property type="match status" value="1"/>
</dbReference>
<keyword evidence="3" id="KW-1185">Reference proteome</keyword>
<dbReference type="Pfam" id="PF00646">
    <property type="entry name" value="F-box"/>
    <property type="match status" value="1"/>
</dbReference>
<dbReference type="CDD" id="cd22157">
    <property type="entry name" value="F-box_AtFBW1-like"/>
    <property type="match status" value="1"/>
</dbReference>
<reference evidence="2 3" key="1">
    <citation type="submission" date="2017-09" db="EMBL/GenBank/DDBJ databases">
        <title>WGS assembly of Aquilegia coerulea Goldsmith.</title>
        <authorList>
            <person name="Hodges S."/>
            <person name="Kramer E."/>
            <person name="Nordborg M."/>
            <person name="Tomkins J."/>
            <person name="Borevitz J."/>
            <person name="Derieg N."/>
            <person name="Yan J."/>
            <person name="Mihaltcheva S."/>
            <person name="Hayes R.D."/>
            <person name="Rokhsar D."/>
        </authorList>
    </citation>
    <scope>NUCLEOTIDE SEQUENCE [LARGE SCALE GENOMIC DNA]</scope>
    <source>
        <strain evidence="3">cv. Goldsmith</strain>
    </source>
</reference>
<dbReference type="AlphaFoldDB" id="A0A2G5EJT1"/>
<sequence>MAIFPDDIIIEILIRLPVKSLIRFRCVSKPWCNLIHDSTFIQTHFKRALEENNLDLFISCTTTYKQKTFFSHMYCLDFNSSNEAVEIIENPIKESLDEAFLKERLLGSCNGLVCLFTTDAFCVLNPLTREFKFVNHDFDVRFEYEDVYGFGFDSDAGVYAVVYIKCDHIIHSNSIVHVYSLSDTSTTCVITFNVAYKFKCDMRSGVYLNGALHWVAFPNPMDKRNETVVSFNINEKVFQELPRPDKLTENACITVGLLGGYISILCYLPSDPIEIWIMNNYGVKESWSKLCAIERAVIPCFMASDLWRSDPWVRP</sequence>
<evidence type="ECO:0000313" key="2">
    <source>
        <dbReference type="EMBL" id="PIA55980.1"/>
    </source>
</evidence>
<dbReference type="InterPro" id="IPR006527">
    <property type="entry name" value="F-box-assoc_dom_typ1"/>
</dbReference>
<dbReference type="STRING" id="218851.A0A2G5EJT1"/>
<dbReference type="EMBL" id="KZ305024">
    <property type="protein sequence ID" value="PIA55980.1"/>
    <property type="molecule type" value="Genomic_DNA"/>
</dbReference>
<name>A0A2G5EJT1_AQUCA</name>
<dbReference type="InterPro" id="IPR001810">
    <property type="entry name" value="F-box_dom"/>
</dbReference>
<dbReference type="InterPro" id="IPR050796">
    <property type="entry name" value="SCF_F-box_component"/>
</dbReference>
<accession>A0A2G5EJT1</accession>
<gene>
    <name evidence="2" type="ORF">AQUCO_00700358v1</name>
</gene>
<dbReference type="PROSITE" id="PS50181">
    <property type="entry name" value="FBOX"/>
    <property type="match status" value="1"/>
</dbReference>
<dbReference type="OrthoDB" id="591557at2759"/>
<dbReference type="PANTHER" id="PTHR31672">
    <property type="entry name" value="BNACNNG10540D PROTEIN"/>
    <property type="match status" value="1"/>
</dbReference>
<dbReference type="Proteomes" id="UP000230069">
    <property type="component" value="Unassembled WGS sequence"/>
</dbReference>
<organism evidence="2 3">
    <name type="scientific">Aquilegia coerulea</name>
    <name type="common">Rocky mountain columbine</name>
    <dbReference type="NCBI Taxonomy" id="218851"/>
    <lineage>
        <taxon>Eukaryota</taxon>
        <taxon>Viridiplantae</taxon>
        <taxon>Streptophyta</taxon>
        <taxon>Embryophyta</taxon>
        <taxon>Tracheophyta</taxon>
        <taxon>Spermatophyta</taxon>
        <taxon>Magnoliopsida</taxon>
        <taxon>Ranunculales</taxon>
        <taxon>Ranunculaceae</taxon>
        <taxon>Thalictroideae</taxon>
        <taxon>Aquilegia</taxon>
    </lineage>
</organism>
<dbReference type="InterPro" id="IPR017451">
    <property type="entry name" value="F-box-assoc_interact_dom"/>
</dbReference>
<evidence type="ECO:0000259" key="1">
    <source>
        <dbReference type="PROSITE" id="PS50181"/>
    </source>
</evidence>
<dbReference type="PANTHER" id="PTHR31672:SF13">
    <property type="entry name" value="F-BOX PROTEIN CPR30-LIKE"/>
    <property type="match status" value="1"/>
</dbReference>
<feature type="domain" description="F-box" evidence="1">
    <location>
        <begin position="1"/>
        <end position="48"/>
    </location>
</feature>
<protein>
    <recommendedName>
        <fullName evidence="1">F-box domain-containing protein</fullName>
    </recommendedName>
</protein>
<dbReference type="SMART" id="SM00256">
    <property type="entry name" value="FBOX"/>
    <property type="match status" value="1"/>
</dbReference>
<dbReference type="InterPro" id="IPR036047">
    <property type="entry name" value="F-box-like_dom_sf"/>
</dbReference>
<dbReference type="InParanoid" id="A0A2G5EJT1"/>
<dbReference type="NCBIfam" id="TIGR01640">
    <property type="entry name" value="F_box_assoc_1"/>
    <property type="match status" value="1"/>
</dbReference>